<dbReference type="GO" id="GO:0008033">
    <property type="term" value="P:tRNA processing"/>
    <property type="evidence" value="ECO:0007669"/>
    <property type="project" value="UniProtKB-UniRule"/>
</dbReference>
<dbReference type="InterPro" id="IPR002052">
    <property type="entry name" value="DNA_methylase_N6_adenine_CS"/>
</dbReference>
<dbReference type="EMBL" id="HBGG01011429">
    <property type="protein sequence ID" value="CAD9203584.1"/>
    <property type="molecule type" value="Transcribed_RNA"/>
</dbReference>
<protein>
    <recommendedName>
        <fullName evidence="9">tRNA (guanine(10)-N(2))-methyltransferase</fullName>
        <ecNumber evidence="9">2.1.1.214</ecNumber>
    </recommendedName>
</protein>
<organism evidence="13">
    <name type="scientific">Tetraselmis chuii</name>
    <dbReference type="NCBI Taxonomy" id="63592"/>
    <lineage>
        <taxon>Eukaryota</taxon>
        <taxon>Viridiplantae</taxon>
        <taxon>Chlorophyta</taxon>
        <taxon>core chlorophytes</taxon>
        <taxon>Chlorodendrophyceae</taxon>
        <taxon>Chlorodendrales</taxon>
        <taxon>Chlorodendraceae</taxon>
        <taxon>Tetraselmis</taxon>
    </lineage>
</organism>
<dbReference type="GO" id="GO:0000049">
    <property type="term" value="F:tRNA binding"/>
    <property type="evidence" value="ECO:0007669"/>
    <property type="project" value="UniProtKB-UniRule"/>
</dbReference>
<dbReference type="GO" id="GO:0043527">
    <property type="term" value="C:tRNA methyltransferase complex"/>
    <property type="evidence" value="ECO:0007669"/>
    <property type="project" value="UniProtKB-ARBA"/>
</dbReference>
<dbReference type="InterPro" id="IPR029063">
    <property type="entry name" value="SAM-dependent_MTases_sf"/>
</dbReference>
<accession>A0A7S1X0T7</accession>
<dbReference type="EC" id="2.1.1.214" evidence="9"/>
<keyword evidence="7 10" id="KW-0819">tRNA processing</keyword>
<dbReference type="Pfam" id="PF25904">
    <property type="entry name" value="Tmrp11_N"/>
    <property type="match status" value="1"/>
</dbReference>
<name>A0A7S1X0T7_9CHLO</name>
<keyword evidence="4 10" id="KW-0489">Methyltransferase</keyword>
<evidence type="ECO:0000256" key="3">
    <source>
        <dbReference type="ARBA" id="ARBA00022555"/>
    </source>
</evidence>
<dbReference type="Gene3D" id="3.40.50.150">
    <property type="entry name" value="Vaccinia Virus protein VP39"/>
    <property type="match status" value="1"/>
</dbReference>
<evidence type="ECO:0000256" key="8">
    <source>
        <dbReference type="ARBA" id="ARBA00022884"/>
    </source>
</evidence>
<proteinExistence type="inferred from homology"/>
<keyword evidence="3 10" id="KW-0820">tRNA-binding</keyword>
<reference evidence="13" key="1">
    <citation type="submission" date="2021-01" db="EMBL/GenBank/DDBJ databases">
        <authorList>
            <person name="Corre E."/>
            <person name="Pelletier E."/>
            <person name="Niang G."/>
            <person name="Scheremetjew M."/>
            <person name="Finn R."/>
            <person name="Kale V."/>
            <person name="Holt S."/>
            <person name="Cochrane G."/>
            <person name="Meng A."/>
            <person name="Brown T."/>
            <person name="Cohen L."/>
        </authorList>
    </citation>
    <scope>NUCLEOTIDE SEQUENCE</scope>
    <source>
        <strain evidence="13">PLY429</strain>
    </source>
</reference>
<comment type="subcellular location">
    <subcellularLocation>
        <location evidence="1">Cytoplasm</location>
    </subcellularLocation>
</comment>
<dbReference type="InterPro" id="IPR016691">
    <property type="entry name" value="TRMT11"/>
</dbReference>
<evidence type="ECO:0000259" key="11">
    <source>
        <dbReference type="Pfam" id="PF01170"/>
    </source>
</evidence>
<evidence type="ECO:0000256" key="2">
    <source>
        <dbReference type="ARBA" id="ARBA00022490"/>
    </source>
</evidence>
<feature type="domain" description="tRNA (guanine(10)-N(2))-methyltransferase TRMT11 N-terminal" evidence="12">
    <location>
        <begin position="11"/>
        <end position="188"/>
    </location>
</feature>
<dbReference type="PANTHER" id="PTHR13370:SF3">
    <property type="entry name" value="TRNA (GUANINE(10)-N2)-METHYLTRANSFERASE HOMOLOG"/>
    <property type="match status" value="1"/>
</dbReference>
<evidence type="ECO:0000256" key="4">
    <source>
        <dbReference type="ARBA" id="ARBA00022603"/>
    </source>
</evidence>
<keyword evidence="2" id="KW-0963">Cytoplasm</keyword>
<dbReference type="GO" id="GO:0032259">
    <property type="term" value="P:methylation"/>
    <property type="evidence" value="ECO:0007669"/>
    <property type="project" value="UniProtKB-UniRule"/>
</dbReference>
<dbReference type="PIRSF" id="PIRSF017259">
    <property type="entry name" value="tRNA_mtfrase_TRM11"/>
    <property type="match status" value="1"/>
</dbReference>
<dbReference type="GO" id="GO:0160102">
    <property type="term" value="F:tRNA (guanine(10)-N2)-methyltransferase activity"/>
    <property type="evidence" value="ECO:0007669"/>
    <property type="project" value="UniProtKB-EC"/>
</dbReference>
<dbReference type="PROSITE" id="PS51627">
    <property type="entry name" value="SAM_MT_TRM11"/>
    <property type="match status" value="1"/>
</dbReference>
<dbReference type="SUPFAM" id="SSF53335">
    <property type="entry name" value="S-adenosyl-L-methionine-dependent methyltransferases"/>
    <property type="match status" value="1"/>
</dbReference>
<evidence type="ECO:0000313" key="13">
    <source>
        <dbReference type="EMBL" id="CAD9203584.1"/>
    </source>
</evidence>
<evidence type="ECO:0000256" key="10">
    <source>
        <dbReference type="PROSITE-ProRule" id="PRU00959"/>
    </source>
</evidence>
<comment type="similarity">
    <text evidence="10">Belongs to the class I-like SAM-binding methyltransferase superfamily. TRM11 methyltransferase family.</text>
</comment>
<dbReference type="CDD" id="cd02440">
    <property type="entry name" value="AdoMet_MTases"/>
    <property type="match status" value="1"/>
</dbReference>
<dbReference type="PROSITE" id="PS00092">
    <property type="entry name" value="N6_MTASE"/>
    <property type="match status" value="1"/>
</dbReference>
<keyword evidence="5 10" id="KW-0808">Transferase</keyword>
<dbReference type="InterPro" id="IPR000241">
    <property type="entry name" value="RlmKL-like_Mtase"/>
</dbReference>
<evidence type="ECO:0000259" key="12">
    <source>
        <dbReference type="Pfam" id="PF25904"/>
    </source>
</evidence>
<evidence type="ECO:0000256" key="7">
    <source>
        <dbReference type="ARBA" id="ARBA00022694"/>
    </source>
</evidence>
<evidence type="ECO:0000256" key="5">
    <source>
        <dbReference type="ARBA" id="ARBA00022679"/>
    </source>
</evidence>
<evidence type="ECO:0000256" key="9">
    <source>
        <dbReference type="ARBA" id="ARBA00066937"/>
    </source>
</evidence>
<keyword evidence="6 10" id="KW-0949">S-adenosyl-L-methionine</keyword>
<keyword evidence="8 10" id="KW-0694">RNA-binding</keyword>
<dbReference type="Pfam" id="PF01170">
    <property type="entry name" value="UPF0020"/>
    <property type="match status" value="1"/>
</dbReference>
<dbReference type="PRINTS" id="PR00507">
    <property type="entry name" value="N12N6MTFRASE"/>
</dbReference>
<evidence type="ECO:0000256" key="1">
    <source>
        <dbReference type="ARBA" id="ARBA00004496"/>
    </source>
</evidence>
<dbReference type="GO" id="GO:0005737">
    <property type="term" value="C:cytoplasm"/>
    <property type="evidence" value="ECO:0007669"/>
    <property type="project" value="UniProtKB-SubCell"/>
</dbReference>
<feature type="domain" description="Ribosomal RNA large subunit methyltransferase K/L-like methyltransferase" evidence="11">
    <location>
        <begin position="200"/>
        <end position="325"/>
    </location>
</feature>
<dbReference type="PANTHER" id="PTHR13370">
    <property type="entry name" value="RNA METHYLASE-RELATED"/>
    <property type="match status" value="1"/>
</dbReference>
<dbReference type="AlphaFoldDB" id="A0A7S1X0T7"/>
<sequence length="473" mass="53367">MSGGAGVTVMCYFYHRKLDFRHAEVEALAELVGCPKQGQPGAVAWGQPHGGLWESPFWYLTLPTLAHAAAIAERAMLVKGFFELWGEGSSWEEMREAVERFPDERKLPYLGEGNSFKVHCESFGTTFGSHDEMCAHIAKLCEFITFKGKVRLKKPDHTFWLFRVHSTKEHGIPEAEDRWYFGRQVAVPDRSILTRYELAKRAYIGTTSMEVELAHIMCNCGHVRAGNMVYDPFVGTGGLLVAAAHYGAVTLGMDIDIRVVRNQSKKGQKGERVNLYSNFKQYGLSDPAGLLRADTHRPPFRAGLSEWLDAIVCDPPYGIRESARKSEHRDVTITNLETYIPSTQPYHLGECLFDLVEFAARSLRVGGRLVYWMPSAPGLYEADELPCHPILKLRHNCEQYLTSRYTRRLMTLEKVAALDEGSAGAWRAARGDAIMKLDAIPKRVFEVMEKDEDGNPLHPELLADKKRFRGKQV</sequence>
<gene>
    <name evidence="13" type="ORF">TCHU04912_LOCUS5819</name>
</gene>
<dbReference type="InterPro" id="IPR059073">
    <property type="entry name" value="TRMT11_N"/>
</dbReference>
<evidence type="ECO:0000256" key="6">
    <source>
        <dbReference type="ARBA" id="ARBA00022691"/>
    </source>
</evidence>